<comment type="caution">
    <text evidence="2">The sequence shown here is derived from an EMBL/GenBank/DDBJ whole genome shotgun (WGS) entry which is preliminary data.</text>
</comment>
<dbReference type="AlphaFoldDB" id="A0A0G1UVH1"/>
<dbReference type="EMBL" id="LCPO01000029">
    <property type="protein sequence ID" value="KKU98254.1"/>
    <property type="molecule type" value="Genomic_DNA"/>
</dbReference>
<name>A0A0G1UVH1_9BACT</name>
<accession>A0A0G1UVH1</accession>
<reference evidence="2 3" key="1">
    <citation type="journal article" date="2015" name="Nature">
        <title>rRNA introns, odd ribosomes, and small enigmatic genomes across a large radiation of phyla.</title>
        <authorList>
            <person name="Brown C.T."/>
            <person name="Hug L.A."/>
            <person name="Thomas B.C."/>
            <person name="Sharon I."/>
            <person name="Castelle C.J."/>
            <person name="Singh A."/>
            <person name="Wilkins M.J."/>
            <person name="Williams K.H."/>
            <person name="Banfield J.F."/>
        </authorList>
    </citation>
    <scope>NUCLEOTIDE SEQUENCE [LARGE SCALE GENOMIC DNA]</scope>
</reference>
<feature type="compositionally biased region" description="Basic and acidic residues" evidence="1">
    <location>
        <begin position="1"/>
        <end position="10"/>
    </location>
</feature>
<dbReference type="Proteomes" id="UP000034600">
    <property type="component" value="Unassembled WGS sequence"/>
</dbReference>
<organism evidence="2 3">
    <name type="scientific">Candidatus Jorgensenbacteria bacterium GW2011_GWC1_48_8</name>
    <dbReference type="NCBI Taxonomy" id="1618666"/>
    <lineage>
        <taxon>Bacteria</taxon>
        <taxon>Candidatus Joergenseniibacteriota</taxon>
    </lineage>
</organism>
<protein>
    <submittedName>
        <fullName evidence="2">Uncharacterized protein</fullName>
    </submittedName>
</protein>
<feature type="compositionally biased region" description="Basic residues" evidence="1">
    <location>
        <begin position="11"/>
        <end position="21"/>
    </location>
</feature>
<evidence type="ECO:0000313" key="3">
    <source>
        <dbReference type="Proteomes" id="UP000034600"/>
    </source>
</evidence>
<evidence type="ECO:0000256" key="1">
    <source>
        <dbReference type="SAM" id="MobiDB-lite"/>
    </source>
</evidence>
<proteinExistence type="predicted"/>
<evidence type="ECO:0000313" key="2">
    <source>
        <dbReference type="EMBL" id="KKU98254.1"/>
    </source>
</evidence>
<sequence length="78" mass="8902">MVKLADLETKPKRKSRGRGRSARQISLPSGEWILADLVVERGRYKDVSALFQKAFEDLMDKEGMVLNVKVEEIGARKR</sequence>
<gene>
    <name evidence="2" type="ORF">UY32_C0029G0001</name>
</gene>
<feature type="region of interest" description="Disordered" evidence="1">
    <location>
        <begin position="1"/>
        <end position="22"/>
    </location>
</feature>